<dbReference type="Proteomes" id="UP000178346">
    <property type="component" value="Unassembled WGS sequence"/>
</dbReference>
<evidence type="ECO:0000313" key="3">
    <source>
        <dbReference type="Proteomes" id="UP000178346"/>
    </source>
</evidence>
<proteinExistence type="predicted"/>
<feature type="transmembrane region" description="Helical" evidence="1">
    <location>
        <begin position="38"/>
        <end position="59"/>
    </location>
</feature>
<protein>
    <submittedName>
        <fullName evidence="2">Uncharacterized protein</fullName>
    </submittedName>
</protein>
<keyword evidence="1" id="KW-0812">Transmembrane</keyword>
<feature type="transmembrane region" description="Helical" evidence="1">
    <location>
        <begin position="6"/>
        <end position="26"/>
    </location>
</feature>
<dbReference type="EMBL" id="MEVJ01000038">
    <property type="protein sequence ID" value="OGC56890.1"/>
    <property type="molecule type" value="Genomic_DNA"/>
</dbReference>
<evidence type="ECO:0000313" key="2">
    <source>
        <dbReference type="EMBL" id="OGC56890.1"/>
    </source>
</evidence>
<name>A0A1F4VIV6_UNCKA</name>
<evidence type="ECO:0000256" key="1">
    <source>
        <dbReference type="SAM" id="Phobius"/>
    </source>
</evidence>
<keyword evidence="1" id="KW-1133">Transmembrane helix</keyword>
<feature type="transmembrane region" description="Helical" evidence="1">
    <location>
        <begin position="71"/>
        <end position="100"/>
    </location>
</feature>
<comment type="caution">
    <text evidence="2">The sequence shown here is derived from an EMBL/GenBank/DDBJ whole genome shotgun (WGS) entry which is preliminary data.</text>
</comment>
<reference evidence="2 3" key="1">
    <citation type="journal article" date="2016" name="Nat. Commun.">
        <title>Thousands of microbial genomes shed light on interconnected biogeochemical processes in an aquifer system.</title>
        <authorList>
            <person name="Anantharaman K."/>
            <person name="Brown C.T."/>
            <person name="Hug L.A."/>
            <person name="Sharon I."/>
            <person name="Castelle C.J."/>
            <person name="Probst A.J."/>
            <person name="Thomas B.C."/>
            <person name="Singh A."/>
            <person name="Wilkins M.J."/>
            <person name="Karaoz U."/>
            <person name="Brodie E.L."/>
            <person name="Williams K.H."/>
            <person name="Hubbard S.S."/>
            <person name="Banfield J.F."/>
        </authorList>
    </citation>
    <scope>NUCLEOTIDE SEQUENCE [LARGE SCALE GENOMIC DNA]</scope>
</reference>
<accession>A0A1F4VIV6</accession>
<dbReference type="AlphaFoldDB" id="A0A1F4VIV6"/>
<gene>
    <name evidence="2" type="ORF">A2976_00525</name>
</gene>
<sequence length="103" mass="11729">MIAGLLAWLVILGSTIFFYVIPGSILVKVFEPFFPWPYLAFVLWFVVFSIIAVAMGWLGSLVNVRGTFPKLIFWVIWLLAAFAVWLIFIGPSFLLMTYAFGMQ</sequence>
<keyword evidence="1" id="KW-0472">Membrane</keyword>
<organism evidence="2 3">
    <name type="scientific">candidate division WWE3 bacterium RIFCSPLOWO2_01_FULL_41_9</name>
    <dbReference type="NCBI Taxonomy" id="1802626"/>
    <lineage>
        <taxon>Bacteria</taxon>
        <taxon>Katanobacteria</taxon>
    </lineage>
</organism>